<evidence type="ECO:0000313" key="3">
    <source>
        <dbReference type="Proteomes" id="UP001596274"/>
    </source>
</evidence>
<gene>
    <name evidence="2" type="ORF">ACFQDD_05845</name>
</gene>
<name>A0ABD5T662_9EURY</name>
<feature type="compositionally biased region" description="Gly residues" evidence="1">
    <location>
        <begin position="627"/>
        <end position="637"/>
    </location>
</feature>
<dbReference type="Proteomes" id="UP001596274">
    <property type="component" value="Unassembled WGS sequence"/>
</dbReference>
<feature type="compositionally biased region" description="Acidic residues" evidence="1">
    <location>
        <begin position="612"/>
        <end position="622"/>
    </location>
</feature>
<feature type="non-terminal residue" evidence="2">
    <location>
        <position position="853"/>
    </location>
</feature>
<comment type="caution">
    <text evidence="2">The sequence shown here is derived from an EMBL/GenBank/DDBJ whole genome shotgun (WGS) entry which is preliminary data.</text>
</comment>
<keyword evidence="3" id="KW-1185">Reference proteome</keyword>
<dbReference type="InterPro" id="IPR011050">
    <property type="entry name" value="Pectin_lyase_fold/virulence"/>
</dbReference>
<evidence type="ECO:0000256" key="1">
    <source>
        <dbReference type="SAM" id="MobiDB-lite"/>
    </source>
</evidence>
<dbReference type="AlphaFoldDB" id="A0ABD5T662"/>
<organism evidence="2 3">
    <name type="scientific">Halorubrum pallidum</name>
    <dbReference type="NCBI Taxonomy" id="1526114"/>
    <lineage>
        <taxon>Archaea</taxon>
        <taxon>Methanobacteriati</taxon>
        <taxon>Methanobacteriota</taxon>
        <taxon>Stenosarchaea group</taxon>
        <taxon>Halobacteria</taxon>
        <taxon>Halobacteriales</taxon>
        <taxon>Haloferacaceae</taxon>
        <taxon>Halorubrum</taxon>
    </lineage>
</organism>
<dbReference type="InterPro" id="IPR013783">
    <property type="entry name" value="Ig-like_fold"/>
</dbReference>
<accession>A0ABD5T662</accession>
<dbReference type="NCBIfam" id="TIGR04213">
    <property type="entry name" value="PGF_pre_PGF"/>
    <property type="match status" value="1"/>
</dbReference>
<dbReference type="EMBL" id="JBHSWT010000237">
    <property type="protein sequence ID" value="MFC6771041.1"/>
    <property type="molecule type" value="Genomic_DNA"/>
</dbReference>
<sequence length="853" mass="86398">DPGAEAEVGLAVTPPAEPLAGTFDREATVGFGSEEFADDTVTRTVAIDFEGVASGVDAAEADDTADTVTVRPGEYQARNAIEIPSGITVEADSPVDSPVIRQPSRTDETAVRIVGEDVTLDGLTFEGDGNGTAVEIAADDATLTSVQAANWTTGVDETAGTNALTGVEVSDTEVGIRLAGNNETAVDFARVTDAIDTGIRVESGDNEIVGAEVLNSATGIELLAAGTVVDGATVRNSADYGVRVTEVPGDVPDEANASDIDDNPSVTVTNSTLESNSVSLFSDDSYVDATDNWWGGGDPVEGSDWIARSVVDDGDPLDSRRASTFTVDESDLPGSVVRGETFTVEPTIENTGSGADRQRVALRDGDGTIVDSQPLGLNGSESGTVTLSDSTSAADGESVSLTVASLDEETENTVDVDDPAAFELGTPQAAPETVPLGDVLSVEAPVENTGDREDTVTTELRDFDGTTVDSTEVTVSGSDTTNGTLTWTPSETGSGQATVALVDGESTLAQSSTPVTITDAALSDVSLSLSGATDDTIVVGETATVTVSSAFTDGSGSEVTESATVTSSNTTVATISGDTVTAQAAGTTTIEASYEAGGETRTDTVELSVDPSGDDDTDETDDSVSTSGGGGGGGGVLGAEPADSLELDAVETETVTPSADFEANQRIATFDSVSNVGSIAFDATDRVGEVAVADVDPDSADVNPPGAAVTVQEISVPDDATDRSATIEFSVSAGRLDAIGAESSELTAVRLNEGEWETLDTTVSEETDDGVVLEAETPGFSVFAVNAVSEPDAAAAVDPGTVAAGEEITLDGSGSTDEYGEIVAYDWSVAGESLSGETATATVGEAGEYAVEL</sequence>
<feature type="compositionally biased region" description="Polar residues" evidence="1">
    <location>
        <begin position="379"/>
        <end position="393"/>
    </location>
</feature>
<evidence type="ECO:0000313" key="2">
    <source>
        <dbReference type="EMBL" id="MFC6771041.1"/>
    </source>
</evidence>
<feature type="region of interest" description="Disordered" evidence="1">
    <location>
        <begin position="374"/>
        <end position="393"/>
    </location>
</feature>
<protein>
    <submittedName>
        <fullName evidence="2">PGF-pre-PGF domain-containing protein</fullName>
    </submittedName>
</protein>
<dbReference type="SMART" id="SM00710">
    <property type="entry name" value="PbH1"/>
    <property type="match status" value="4"/>
</dbReference>
<dbReference type="InterPro" id="IPR006626">
    <property type="entry name" value="PbH1"/>
</dbReference>
<dbReference type="Gene3D" id="2.60.40.1080">
    <property type="match status" value="1"/>
</dbReference>
<proteinExistence type="predicted"/>
<feature type="region of interest" description="Disordered" evidence="1">
    <location>
        <begin position="591"/>
        <end position="640"/>
    </location>
</feature>
<dbReference type="InterPro" id="IPR026453">
    <property type="entry name" value="PGF_pre_PGF"/>
</dbReference>
<feature type="non-terminal residue" evidence="2">
    <location>
        <position position="1"/>
    </location>
</feature>
<reference evidence="2 3" key="1">
    <citation type="journal article" date="2019" name="Int. J. Syst. Evol. Microbiol.">
        <title>The Global Catalogue of Microorganisms (GCM) 10K type strain sequencing project: providing services to taxonomists for standard genome sequencing and annotation.</title>
        <authorList>
            <consortium name="The Broad Institute Genomics Platform"/>
            <consortium name="The Broad Institute Genome Sequencing Center for Infectious Disease"/>
            <person name="Wu L."/>
            <person name="Ma J."/>
        </authorList>
    </citation>
    <scope>NUCLEOTIDE SEQUENCE [LARGE SCALE GENOMIC DNA]</scope>
    <source>
        <strain evidence="2 3">PJ61</strain>
    </source>
</reference>
<dbReference type="SUPFAM" id="SSF51126">
    <property type="entry name" value="Pectin lyase-like"/>
    <property type="match status" value="1"/>
</dbReference>
<dbReference type="Gene3D" id="2.60.40.10">
    <property type="entry name" value="Immunoglobulins"/>
    <property type="match status" value="1"/>
</dbReference>